<organism evidence="3 4">
    <name type="scientific">Xylanibacter rodentium</name>
    <dbReference type="NCBI Taxonomy" id="2736289"/>
    <lineage>
        <taxon>Bacteria</taxon>
        <taxon>Pseudomonadati</taxon>
        <taxon>Bacteroidota</taxon>
        <taxon>Bacteroidia</taxon>
        <taxon>Bacteroidales</taxon>
        <taxon>Prevotellaceae</taxon>
        <taxon>Xylanibacter</taxon>
    </lineage>
</organism>
<protein>
    <submittedName>
        <fullName evidence="3">PorT family protein</fullName>
    </submittedName>
</protein>
<reference evidence="3 4" key="1">
    <citation type="submission" date="2020-05" db="EMBL/GenBank/DDBJ databases">
        <title>Distinct polysaccharide utilization as determinants for interspecies competition between intestinal Prevotella spp.</title>
        <authorList>
            <person name="Galvez E.J.C."/>
            <person name="Iljazovic A."/>
            <person name="Strowig T."/>
        </authorList>
    </citation>
    <scope>NUCLEOTIDE SEQUENCE [LARGE SCALE GENOMIC DNA]</scope>
    <source>
        <strain evidence="3 4">PROD</strain>
    </source>
</reference>
<keyword evidence="4" id="KW-1185">Reference proteome</keyword>
<dbReference type="EMBL" id="JABKKE010000006">
    <property type="protein sequence ID" value="NPE13748.1"/>
    <property type="molecule type" value="Genomic_DNA"/>
</dbReference>
<dbReference type="InterPro" id="IPR025665">
    <property type="entry name" value="Beta-barrel_OMP_2"/>
</dbReference>
<gene>
    <name evidence="3" type="ORF">HPS55_05295</name>
</gene>
<keyword evidence="1" id="KW-0732">Signal</keyword>
<evidence type="ECO:0000259" key="2">
    <source>
        <dbReference type="Pfam" id="PF13568"/>
    </source>
</evidence>
<proteinExistence type="predicted"/>
<dbReference type="Proteomes" id="UP001193734">
    <property type="component" value="Unassembled WGS sequence"/>
</dbReference>
<sequence length="240" mass="26933">MRKKLLIIACVFCALTASAQRASSSSSSFFSTEKVDGGVTFGIRAGVNMANISGSDSDGSSYSFGNRTSFHIGVTADIPIMQSLYVQTGLFFQNKGYKFEETDNYSDYYDDYYNKTTETAKPMYLEIPVLASYRYNVSDAIQLQINFGPYFGYGIGGKMKEETSLYGEKESKEYDYFGDADETCGFKRFNCGLQVGAGLTFSDHYYLGFNYQFGLSNINDSDDFDSIKDRNWMISLGYNF</sequence>
<feature type="domain" description="Outer membrane protein beta-barrel" evidence="2">
    <location>
        <begin position="28"/>
        <end position="218"/>
    </location>
</feature>
<comment type="caution">
    <text evidence="3">The sequence shown here is derived from an EMBL/GenBank/DDBJ whole genome shotgun (WGS) entry which is preliminary data.</text>
</comment>
<name>A0ABX2AUT8_9BACT</name>
<evidence type="ECO:0000313" key="4">
    <source>
        <dbReference type="Proteomes" id="UP001193734"/>
    </source>
</evidence>
<accession>A0ABX2AUT8</accession>
<feature type="chain" id="PRO_5046246690" evidence="1">
    <location>
        <begin position="20"/>
        <end position="240"/>
    </location>
</feature>
<feature type="signal peptide" evidence="1">
    <location>
        <begin position="1"/>
        <end position="19"/>
    </location>
</feature>
<dbReference type="Pfam" id="PF13568">
    <property type="entry name" value="OMP_b-brl_2"/>
    <property type="match status" value="1"/>
</dbReference>
<dbReference type="RefSeq" id="WP_172177116.1">
    <property type="nucleotide sequence ID" value="NZ_CASGIA010000002.1"/>
</dbReference>
<evidence type="ECO:0000256" key="1">
    <source>
        <dbReference type="SAM" id="SignalP"/>
    </source>
</evidence>
<dbReference type="GeneID" id="82157175"/>
<evidence type="ECO:0000313" key="3">
    <source>
        <dbReference type="EMBL" id="NPE13748.1"/>
    </source>
</evidence>